<keyword evidence="1" id="KW-1133">Transmembrane helix</keyword>
<dbReference type="EMBL" id="DYUK01000180">
    <property type="protein sequence ID" value="HJG80415.1"/>
    <property type="molecule type" value="Genomic_DNA"/>
</dbReference>
<gene>
    <name evidence="2" type="ORF">K8V08_08390</name>
</gene>
<organism evidence="2 3">
    <name type="scientific">Brevibacterium senegalense</name>
    <dbReference type="NCBI Taxonomy" id="1033736"/>
    <lineage>
        <taxon>Bacteria</taxon>
        <taxon>Bacillati</taxon>
        <taxon>Actinomycetota</taxon>
        <taxon>Actinomycetes</taxon>
        <taxon>Micrococcales</taxon>
        <taxon>Brevibacteriaceae</taxon>
        <taxon>Brevibacterium</taxon>
    </lineage>
</organism>
<reference evidence="2" key="1">
    <citation type="journal article" date="2021" name="PeerJ">
        <title>Extensive microbial diversity within the chicken gut microbiome revealed by metagenomics and culture.</title>
        <authorList>
            <person name="Gilroy R."/>
            <person name="Ravi A."/>
            <person name="Getino M."/>
            <person name="Pursley I."/>
            <person name="Horton D.L."/>
            <person name="Alikhan N.F."/>
            <person name="Baker D."/>
            <person name="Gharbi K."/>
            <person name="Hall N."/>
            <person name="Watson M."/>
            <person name="Adriaenssens E.M."/>
            <person name="Foster-Nyarko E."/>
            <person name="Jarju S."/>
            <person name="Secka A."/>
            <person name="Antonio M."/>
            <person name="Oren A."/>
            <person name="Chaudhuri R.R."/>
            <person name="La Ragione R."/>
            <person name="Hildebrand F."/>
            <person name="Pallen M.J."/>
        </authorList>
    </citation>
    <scope>NUCLEOTIDE SEQUENCE</scope>
    <source>
        <strain evidence="2">ChiGjej5B5-7349</strain>
    </source>
</reference>
<reference evidence="2" key="2">
    <citation type="submission" date="2021-09" db="EMBL/GenBank/DDBJ databases">
        <authorList>
            <person name="Gilroy R."/>
        </authorList>
    </citation>
    <scope>NUCLEOTIDE SEQUENCE</scope>
    <source>
        <strain evidence="2">ChiGjej5B5-7349</strain>
    </source>
</reference>
<feature type="transmembrane region" description="Helical" evidence="1">
    <location>
        <begin position="37"/>
        <end position="55"/>
    </location>
</feature>
<name>A0A921MDT3_9MICO</name>
<dbReference type="AlphaFoldDB" id="A0A921MDT3"/>
<evidence type="ECO:0000256" key="1">
    <source>
        <dbReference type="SAM" id="Phobius"/>
    </source>
</evidence>
<evidence type="ECO:0000313" key="2">
    <source>
        <dbReference type="EMBL" id="HJG80415.1"/>
    </source>
</evidence>
<proteinExistence type="predicted"/>
<protein>
    <submittedName>
        <fullName evidence="2">Uncharacterized protein</fullName>
    </submittedName>
</protein>
<keyword evidence="1" id="KW-0472">Membrane</keyword>
<feature type="transmembrane region" description="Helical" evidence="1">
    <location>
        <begin position="122"/>
        <end position="143"/>
    </location>
</feature>
<keyword evidence="1" id="KW-0812">Transmembrane</keyword>
<feature type="transmembrane region" description="Helical" evidence="1">
    <location>
        <begin position="95"/>
        <end position="116"/>
    </location>
</feature>
<accession>A0A921MDT3</accession>
<dbReference type="Proteomes" id="UP000784435">
    <property type="component" value="Unassembled WGS sequence"/>
</dbReference>
<evidence type="ECO:0000313" key="3">
    <source>
        <dbReference type="Proteomes" id="UP000784435"/>
    </source>
</evidence>
<comment type="caution">
    <text evidence="2">The sequence shown here is derived from an EMBL/GenBank/DDBJ whole genome shotgun (WGS) entry which is preliminary data.</text>
</comment>
<sequence length="168" mass="16929">MIAALAAVVVGLVIGLATVLIPNPVFARDIPPVWWNHPVLVLMAVLAGLLAATFVRDRSVQPGGADGADGGAAEGAASLTAQSQRGGRAGIIGTVLAWFAVGCPVCNKIALLALGYSGALTFFAPLQPVLAVLAVVLTGYALLQRLQGEVVCPVPRRAAVASATGEAL</sequence>